<dbReference type="EMBL" id="GBRH01232904">
    <property type="protein sequence ID" value="JAD64991.1"/>
    <property type="molecule type" value="Transcribed_RNA"/>
</dbReference>
<organism evidence="1">
    <name type="scientific">Arundo donax</name>
    <name type="common">Giant reed</name>
    <name type="synonym">Donax arundinaceus</name>
    <dbReference type="NCBI Taxonomy" id="35708"/>
    <lineage>
        <taxon>Eukaryota</taxon>
        <taxon>Viridiplantae</taxon>
        <taxon>Streptophyta</taxon>
        <taxon>Embryophyta</taxon>
        <taxon>Tracheophyta</taxon>
        <taxon>Spermatophyta</taxon>
        <taxon>Magnoliopsida</taxon>
        <taxon>Liliopsida</taxon>
        <taxon>Poales</taxon>
        <taxon>Poaceae</taxon>
        <taxon>PACMAD clade</taxon>
        <taxon>Arundinoideae</taxon>
        <taxon>Arundineae</taxon>
        <taxon>Arundo</taxon>
    </lineage>
</organism>
<protein>
    <submittedName>
        <fullName evidence="1">Uncharacterized protein</fullName>
    </submittedName>
</protein>
<evidence type="ECO:0000313" key="1">
    <source>
        <dbReference type="EMBL" id="JAD64991.1"/>
    </source>
</evidence>
<reference evidence="1" key="2">
    <citation type="journal article" date="2015" name="Data Brief">
        <title>Shoot transcriptome of the giant reed, Arundo donax.</title>
        <authorList>
            <person name="Barrero R.A."/>
            <person name="Guerrero F.D."/>
            <person name="Moolhuijzen P."/>
            <person name="Goolsby J.A."/>
            <person name="Tidwell J."/>
            <person name="Bellgard S.E."/>
            <person name="Bellgard M.I."/>
        </authorList>
    </citation>
    <scope>NUCLEOTIDE SEQUENCE</scope>
    <source>
        <tissue evidence="1">Shoot tissue taken approximately 20 cm above the soil surface</tissue>
    </source>
</reference>
<name>A0A0A9BNQ2_ARUDO</name>
<reference evidence="1" key="1">
    <citation type="submission" date="2014-09" db="EMBL/GenBank/DDBJ databases">
        <authorList>
            <person name="Magalhaes I.L.F."/>
            <person name="Oliveira U."/>
            <person name="Santos F.R."/>
            <person name="Vidigal T.H.D.A."/>
            <person name="Brescovit A.D."/>
            <person name="Santos A.J."/>
        </authorList>
    </citation>
    <scope>NUCLEOTIDE SEQUENCE</scope>
    <source>
        <tissue evidence="1">Shoot tissue taken approximately 20 cm above the soil surface</tissue>
    </source>
</reference>
<sequence length="14" mass="1776">MQFSWRVVLSSWYS</sequence>
<accession>A0A0A9BNQ2</accession>
<proteinExistence type="predicted"/>